<sequence length="71" mass="7992">MTANLTNQQKHALAQLLFIKAGDLVEFWSEATAGRPELHDVTPGQAAAQLTRWFRAVPGDDWDTRLDQRDT</sequence>
<dbReference type="Proteomes" id="UP001589568">
    <property type="component" value="Unassembled WGS sequence"/>
</dbReference>
<name>A0ABV5P2T7_9ACTN</name>
<evidence type="ECO:0000313" key="1">
    <source>
        <dbReference type="EMBL" id="MFB9476894.1"/>
    </source>
</evidence>
<dbReference type="EMBL" id="JBHMCF010000057">
    <property type="protein sequence ID" value="MFB9476894.1"/>
    <property type="molecule type" value="Genomic_DNA"/>
</dbReference>
<keyword evidence="2" id="KW-1185">Reference proteome</keyword>
<organism evidence="1 2">
    <name type="scientific">Nonomuraea salmonea</name>
    <dbReference type="NCBI Taxonomy" id="46181"/>
    <lineage>
        <taxon>Bacteria</taxon>
        <taxon>Bacillati</taxon>
        <taxon>Actinomycetota</taxon>
        <taxon>Actinomycetes</taxon>
        <taxon>Streptosporangiales</taxon>
        <taxon>Streptosporangiaceae</taxon>
        <taxon>Nonomuraea</taxon>
    </lineage>
</organism>
<proteinExistence type="predicted"/>
<accession>A0ABV5P2T7</accession>
<protein>
    <submittedName>
        <fullName evidence="1">Uncharacterized protein</fullName>
    </submittedName>
</protein>
<dbReference type="RefSeq" id="WP_345410148.1">
    <property type="nucleotide sequence ID" value="NZ_BAAAXS010000002.1"/>
</dbReference>
<evidence type="ECO:0000313" key="2">
    <source>
        <dbReference type="Proteomes" id="UP001589568"/>
    </source>
</evidence>
<reference evidence="1 2" key="1">
    <citation type="submission" date="2024-09" db="EMBL/GenBank/DDBJ databases">
        <authorList>
            <person name="Sun Q."/>
            <person name="Mori K."/>
        </authorList>
    </citation>
    <scope>NUCLEOTIDE SEQUENCE [LARGE SCALE GENOMIC DNA]</scope>
    <source>
        <strain evidence="1 2">JCM 3324</strain>
    </source>
</reference>
<gene>
    <name evidence="1" type="ORF">ACFFR3_46020</name>
</gene>
<comment type="caution">
    <text evidence="1">The sequence shown here is derived from an EMBL/GenBank/DDBJ whole genome shotgun (WGS) entry which is preliminary data.</text>
</comment>